<sequence length="141" mass="15693">MENIKLNYLHLCDAASVDALGKINILGIFTKLFLTTVPSKFLKFTAVGNISFKNVSESQIKIEIKIFDPKKNEIEIKPAIVLTISIPDTNRGKEGDINIILDLGNIEFKVFGKHNLSVYVNGKVIDSKSFIVEERKGGEKV</sequence>
<gene>
    <name evidence="1" type="ORF">A2693_01600</name>
</gene>
<dbReference type="EMBL" id="MFAY01000053">
    <property type="protein sequence ID" value="OGD87880.1"/>
    <property type="molecule type" value="Genomic_DNA"/>
</dbReference>
<comment type="caution">
    <text evidence="1">The sequence shown here is derived from an EMBL/GenBank/DDBJ whole genome shotgun (WGS) entry which is preliminary data.</text>
</comment>
<evidence type="ECO:0000313" key="2">
    <source>
        <dbReference type="Proteomes" id="UP000178577"/>
    </source>
</evidence>
<accession>A0A1F5G7N1</accession>
<dbReference type="AlphaFoldDB" id="A0A1F5G7N1"/>
<name>A0A1F5G7N1_9BACT</name>
<dbReference type="InterPro" id="IPR054221">
    <property type="entry name" value="DUF6941"/>
</dbReference>
<dbReference type="Proteomes" id="UP000178577">
    <property type="component" value="Unassembled WGS sequence"/>
</dbReference>
<dbReference type="Pfam" id="PF22091">
    <property type="entry name" value="DUF6941"/>
    <property type="match status" value="1"/>
</dbReference>
<reference evidence="1 2" key="1">
    <citation type="journal article" date="2016" name="Nat. Commun.">
        <title>Thousands of microbial genomes shed light on interconnected biogeochemical processes in an aquifer system.</title>
        <authorList>
            <person name="Anantharaman K."/>
            <person name="Brown C.T."/>
            <person name="Hug L.A."/>
            <person name="Sharon I."/>
            <person name="Castelle C.J."/>
            <person name="Probst A.J."/>
            <person name="Thomas B.C."/>
            <person name="Singh A."/>
            <person name="Wilkins M.J."/>
            <person name="Karaoz U."/>
            <person name="Brodie E.L."/>
            <person name="Williams K.H."/>
            <person name="Hubbard S.S."/>
            <person name="Banfield J.F."/>
        </authorList>
    </citation>
    <scope>NUCLEOTIDE SEQUENCE [LARGE SCALE GENOMIC DNA]</scope>
</reference>
<proteinExistence type="predicted"/>
<organism evidence="1 2">
    <name type="scientific">Candidatus Curtissbacteria bacterium RIFCSPHIGHO2_01_FULL_40_12</name>
    <dbReference type="NCBI Taxonomy" id="1797710"/>
    <lineage>
        <taxon>Bacteria</taxon>
        <taxon>Candidatus Curtissiibacteriota</taxon>
    </lineage>
</organism>
<evidence type="ECO:0000313" key="1">
    <source>
        <dbReference type="EMBL" id="OGD87880.1"/>
    </source>
</evidence>
<protein>
    <submittedName>
        <fullName evidence="1">Uncharacterized protein</fullName>
    </submittedName>
</protein>